<reference evidence="1 2" key="1">
    <citation type="journal article" date="2006" name="Science">
        <title>The genome of black cottonwood, Populus trichocarpa (Torr. &amp; Gray).</title>
        <authorList>
            <person name="Tuskan G.A."/>
            <person name="Difazio S."/>
            <person name="Jansson S."/>
            <person name="Bohlmann J."/>
            <person name="Grigoriev I."/>
            <person name="Hellsten U."/>
            <person name="Putnam N."/>
            <person name="Ralph S."/>
            <person name="Rombauts S."/>
            <person name="Salamov A."/>
            <person name="Schein J."/>
            <person name="Sterck L."/>
            <person name="Aerts A."/>
            <person name="Bhalerao R.R."/>
            <person name="Bhalerao R.P."/>
            <person name="Blaudez D."/>
            <person name="Boerjan W."/>
            <person name="Brun A."/>
            <person name="Brunner A."/>
            <person name="Busov V."/>
            <person name="Campbell M."/>
            <person name="Carlson J."/>
            <person name="Chalot M."/>
            <person name="Chapman J."/>
            <person name="Chen G.L."/>
            <person name="Cooper D."/>
            <person name="Coutinho P.M."/>
            <person name="Couturier J."/>
            <person name="Covert S."/>
            <person name="Cronk Q."/>
            <person name="Cunningham R."/>
            <person name="Davis J."/>
            <person name="Degroeve S."/>
            <person name="Dejardin A."/>
            <person name="Depamphilis C."/>
            <person name="Detter J."/>
            <person name="Dirks B."/>
            <person name="Dubchak I."/>
            <person name="Duplessis S."/>
            <person name="Ehlting J."/>
            <person name="Ellis B."/>
            <person name="Gendler K."/>
            <person name="Goodstein D."/>
            <person name="Gribskov M."/>
            <person name="Grimwood J."/>
            <person name="Groover A."/>
            <person name="Gunter L."/>
            <person name="Hamberger B."/>
            <person name="Heinze B."/>
            <person name="Helariutta Y."/>
            <person name="Henrissat B."/>
            <person name="Holligan D."/>
            <person name="Holt R."/>
            <person name="Huang W."/>
            <person name="Islam-Faridi N."/>
            <person name="Jones S."/>
            <person name="Jones-Rhoades M."/>
            <person name="Jorgensen R."/>
            <person name="Joshi C."/>
            <person name="Kangasjarvi J."/>
            <person name="Karlsson J."/>
            <person name="Kelleher C."/>
            <person name="Kirkpatrick R."/>
            <person name="Kirst M."/>
            <person name="Kohler A."/>
            <person name="Kalluri U."/>
            <person name="Larimer F."/>
            <person name="Leebens-Mack J."/>
            <person name="Leple J.C."/>
            <person name="Locascio P."/>
            <person name="Lou Y."/>
            <person name="Lucas S."/>
            <person name="Martin F."/>
            <person name="Montanini B."/>
            <person name="Napoli C."/>
            <person name="Nelson D.R."/>
            <person name="Nelson C."/>
            <person name="Nieminen K."/>
            <person name="Nilsson O."/>
            <person name="Pereda V."/>
            <person name="Peter G."/>
            <person name="Philippe R."/>
            <person name="Pilate G."/>
            <person name="Poliakov A."/>
            <person name="Razumovskaya J."/>
            <person name="Richardson P."/>
            <person name="Rinaldi C."/>
            <person name="Ritland K."/>
            <person name="Rouze P."/>
            <person name="Ryaboy D."/>
            <person name="Schmutz J."/>
            <person name="Schrader J."/>
            <person name="Segerman B."/>
            <person name="Shin H."/>
            <person name="Siddiqui A."/>
            <person name="Sterky F."/>
            <person name="Terry A."/>
            <person name="Tsai C.J."/>
            <person name="Uberbacher E."/>
            <person name="Unneberg P."/>
            <person name="Vahala J."/>
            <person name="Wall K."/>
            <person name="Wessler S."/>
            <person name="Yang G."/>
            <person name="Yin T."/>
            <person name="Douglas C."/>
            <person name="Marra M."/>
            <person name="Sandberg G."/>
            <person name="Van de Peer Y."/>
            <person name="Rokhsar D."/>
        </authorList>
    </citation>
    <scope>NUCLEOTIDE SEQUENCE [LARGE SCALE GENOMIC DNA]</scope>
    <source>
        <strain evidence="2">cv. Nisqually</strain>
    </source>
</reference>
<evidence type="ECO:0000313" key="2">
    <source>
        <dbReference type="Proteomes" id="UP000006729"/>
    </source>
</evidence>
<evidence type="ECO:0000313" key="1">
    <source>
        <dbReference type="EMBL" id="KAI9380075.1"/>
    </source>
</evidence>
<keyword evidence="2" id="KW-1185">Reference proteome</keyword>
<dbReference type="Proteomes" id="UP000006729">
    <property type="component" value="Chromosome 16"/>
</dbReference>
<protein>
    <submittedName>
        <fullName evidence="1">Uncharacterized protein</fullName>
    </submittedName>
</protein>
<comment type="caution">
    <text evidence="1">The sequence shown here is derived from an EMBL/GenBank/DDBJ whole genome shotgun (WGS) entry which is preliminary data.</text>
</comment>
<sequence length="1019" mass="113739">MGRVWITILVSMLLMSLPKKCISIPTSNFTDQSALLAFKDHITFDPQNMLTHSWSSKTSFCNWMGVSCSLRRQRVTALDLSSMGLLGTIPPQLGNLSFLQYLILYNNSFHGDLPSEIGNLRRLQVMDIGSNKLSLVIVPESFGNLHRLEELRFDGNNLTGTIPSTIFNISSLKVLDLMFNGLFGSLPKNMCDHLPRLEMLLLSSNQLSGQIPSDLFKCRELQLLWLPYNNFTGVIPEELGFLPMLEVLNLGVNMLSGDLPRSIFNMTSLRTMQICCNNLSGSIPQENSIDLPNLEELQLNLNGITGSMPRFLGNMSRLEILDLSYNKMTGNVLQEFGNLRALQVLSLQSNSFTNHPSSQTLNFITSLTNSRQLKELHIGDNPLDGMLPNSVGNLSSFLTKFYVYASKLKGNIPGEIGNLSNLIVLSLEENSLMGPIPTTVGGLRKIQVLYLHKNNLNGSIPSDICLARRLVDITLNNNVLSGEIPSCIGNLTSLRNLYLHFNILSSTIPMALWSLKDLLILNLHSNFLYGSLPSQVGEMEAAIGIRLSSNQLSGNIPSTIGSLQNLIRFSLSKNSFQGSIPEAFGGLVSLELLDLSQNNLSGEIPKSLEALRYLEFFSVSFNGLQGEIPRGGPFANFTARSFIMNKGLCGPSRLQVPPCSIESRKDSKTKSRLLRFSLPTVASILLVVAFIFLVMGCRRRYRKDPIPEALPVTAIQRRISYLELLHATNEFHESNLLGIGSFGSVYQGRLRDGLNVAVKIFNLQLQRAFRSFDTECEIMRNIRHRNLVKIICSCSNLDFKALVLEYMPKGSLEKWLYSHNYCLDIIQRVNIMIDVASALEYLHHGYPSPVVHCDLKPSNVLLDEDMVAHVCDFGIAKLLGENESFAQTRTLATIGYMAPEYGLDGLVSTKIDVYSFGIMLMEMLTRKRPTDEMFEGEMSLKRLVKESLPDSVIDIVDSNMLNRGDGYSVKKEHCVTSIMELALQCVNESPGERMAMVEILARLKNIKAEFLRDSERRRP</sequence>
<dbReference type="EMBL" id="CM009305">
    <property type="protein sequence ID" value="KAI9380075.1"/>
    <property type="molecule type" value="Genomic_DNA"/>
</dbReference>
<proteinExistence type="predicted"/>
<accession>A0ACC0RS03</accession>
<gene>
    <name evidence="1" type="ORF">POPTR_016G029900v4</name>
</gene>
<organism evidence="1 2">
    <name type="scientific">Populus trichocarpa</name>
    <name type="common">Western balsam poplar</name>
    <name type="synonym">Populus balsamifera subsp. trichocarpa</name>
    <dbReference type="NCBI Taxonomy" id="3694"/>
    <lineage>
        <taxon>Eukaryota</taxon>
        <taxon>Viridiplantae</taxon>
        <taxon>Streptophyta</taxon>
        <taxon>Embryophyta</taxon>
        <taxon>Tracheophyta</taxon>
        <taxon>Spermatophyta</taxon>
        <taxon>Magnoliopsida</taxon>
        <taxon>eudicotyledons</taxon>
        <taxon>Gunneridae</taxon>
        <taxon>Pentapetalae</taxon>
        <taxon>rosids</taxon>
        <taxon>fabids</taxon>
        <taxon>Malpighiales</taxon>
        <taxon>Salicaceae</taxon>
        <taxon>Saliceae</taxon>
        <taxon>Populus</taxon>
    </lineage>
</organism>
<name>A0ACC0RS03_POPTR</name>